<dbReference type="EMBL" id="JACYTO010000003">
    <property type="protein sequence ID" value="MBD8504795.1"/>
    <property type="molecule type" value="Genomic_DNA"/>
</dbReference>
<comment type="caution">
    <text evidence="6">The sequence shown here is derived from an EMBL/GenBank/DDBJ whole genome shotgun (WGS) entry which is preliminary data.</text>
</comment>
<evidence type="ECO:0000256" key="2">
    <source>
        <dbReference type="ARBA" id="ARBA00023015"/>
    </source>
</evidence>
<dbReference type="PROSITE" id="PS50931">
    <property type="entry name" value="HTH_LYSR"/>
    <property type="match status" value="1"/>
</dbReference>
<dbReference type="InterPro" id="IPR000847">
    <property type="entry name" value="LysR_HTH_N"/>
</dbReference>
<sequence length="306" mass="33603">MKLPQRTTLRQLRAIVALADSGSFTQAARLLHLTQPAVSMQVRELEAIVGRVLVDGRREIRLTSAGEVIVRHAREALAALELAEVELKAMSGVAAGTLEVVAITTAEYFVPHLLAEFGRRYPDIVFRLTVSNREAVYELLKERRVDLAIMGTPPRGLPLRRIPFAPHPLSFVAAPDHPLAGRRNIPPAALAGERLLLRERGSGTRSNLERFLRAHGVKALRADEMGSNETLKQAAMAGMGVAFLSHHTFAMEVASGRLVRLDVQDTPVIREWNVLVHADRPPTPALEALLDFLQAEGAERLRESSG</sequence>
<dbReference type="RefSeq" id="WP_187719614.1">
    <property type="nucleotide sequence ID" value="NZ_JACTAH010000003.1"/>
</dbReference>
<dbReference type="Pfam" id="PF03466">
    <property type="entry name" value="LysR_substrate"/>
    <property type="match status" value="1"/>
</dbReference>
<evidence type="ECO:0000256" key="4">
    <source>
        <dbReference type="ARBA" id="ARBA00023163"/>
    </source>
</evidence>
<evidence type="ECO:0000313" key="6">
    <source>
        <dbReference type="EMBL" id="MBD8504795.1"/>
    </source>
</evidence>
<evidence type="ECO:0000256" key="1">
    <source>
        <dbReference type="ARBA" id="ARBA00009437"/>
    </source>
</evidence>
<dbReference type="SUPFAM" id="SSF53850">
    <property type="entry name" value="Periplasmic binding protein-like II"/>
    <property type="match status" value="1"/>
</dbReference>
<dbReference type="InterPro" id="IPR005119">
    <property type="entry name" value="LysR_subst-bd"/>
</dbReference>
<reference evidence="7" key="1">
    <citation type="submission" date="2023-07" db="EMBL/GenBank/DDBJ databases">
        <title>Thauera sp. CAU 1555 isolated from sand of Yaerae Beach.</title>
        <authorList>
            <person name="Kim W."/>
        </authorList>
    </citation>
    <scope>NUCLEOTIDE SEQUENCE [LARGE SCALE GENOMIC DNA]</scope>
    <source>
        <strain evidence="7">CAU 1555</strain>
    </source>
</reference>
<feature type="domain" description="HTH lysR-type" evidence="5">
    <location>
        <begin position="7"/>
        <end position="63"/>
    </location>
</feature>
<keyword evidence="4" id="KW-0804">Transcription</keyword>
<proteinExistence type="inferred from homology"/>
<accession>A0ABR9BEL3</accession>
<keyword evidence="7" id="KW-1185">Reference proteome</keyword>
<name>A0ABR9BEL3_9RHOO</name>
<dbReference type="InterPro" id="IPR036390">
    <property type="entry name" value="WH_DNA-bd_sf"/>
</dbReference>
<dbReference type="Pfam" id="PF00126">
    <property type="entry name" value="HTH_1"/>
    <property type="match status" value="1"/>
</dbReference>
<evidence type="ECO:0000259" key="5">
    <source>
        <dbReference type="PROSITE" id="PS50931"/>
    </source>
</evidence>
<dbReference type="PRINTS" id="PR00039">
    <property type="entry name" value="HTHLYSR"/>
</dbReference>
<dbReference type="PANTHER" id="PTHR30126">
    <property type="entry name" value="HTH-TYPE TRANSCRIPTIONAL REGULATOR"/>
    <property type="match status" value="1"/>
</dbReference>
<evidence type="ECO:0000313" key="7">
    <source>
        <dbReference type="Proteomes" id="UP000603602"/>
    </source>
</evidence>
<dbReference type="PANTHER" id="PTHR30126:SF5">
    <property type="entry name" value="HTH-TYPE TRANSCRIPTIONAL ACTIVATOR CMPR"/>
    <property type="match status" value="1"/>
</dbReference>
<keyword evidence="2" id="KW-0805">Transcription regulation</keyword>
<gene>
    <name evidence="6" type="ORF">IFO67_18030</name>
</gene>
<organism evidence="6 7">
    <name type="scientific">Thauera sedimentorum</name>
    <dbReference type="NCBI Taxonomy" id="2767595"/>
    <lineage>
        <taxon>Bacteria</taxon>
        <taxon>Pseudomonadati</taxon>
        <taxon>Pseudomonadota</taxon>
        <taxon>Betaproteobacteria</taxon>
        <taxon>Rhodocyclales</taxon>
        <taxon>Zoogloeaceae</taxon>
        <taxon>Thauera</taxon>
    </lineage>
</organism>
<dbReference type="SUPFAM" id="SSF46785">
    <property type="entry name" value="Winged helix' DNA-binding domain"/>
    <property type="match status" value="1"/>
</dbReference>
<dbReference type="Gene3D" id="1.10.10.10">
    <property type="entry name" value="Winged helix-like DNA-binding domain superfamily/Winged helix DNA-binding domain"/>
    <property type="match status" value="1"/>
</dbReference>
<keyword evidence="3" id="KW-0238">DNA-binding</keyword>
<comment type="similarity">
    <text evidence="1">Belongs to the LysR transcriptional regulatory family.</text>
</comment>
<dbReference type="Proteomes" id="UP000603602">
    <property type="component" value="Unassembled WGS sequence"/>
</dbReference>
<dbReference type="InterPro" id="IPR036388">
    <property type="entry name" value="WH-like_DNA-bd_sf"/>
</dbReference>
<protein>
    <submittedName>
        <fullName evidence="6">LysR family transcriptional regulator</fullName>
    </submittedName>
</protein>
<dbReference type="Gene3D" id="3.40.190.290">
    <property type="match status" value="1"/>
</dbReference>
<evidence type="ECO:0000256" key="3">
    <source>
        <dbReference type="ARBA" id="ARBA00023125"/>
    </source>
</evidence>